<accession>A0A0A7EEV8</accession>
<gene>
    <name evidence="1" type="ORF">OM33_08530</name>
</gene>
<dbReference type="Proteomes" id="UP000030341">
    <property type="component" value="Chromosome 1"/>
</dbReference>
<keyword evidence="2" id="KW-1185">Reference proteome</keyword>
<organism evidence="1 2">
    <name type="scientific">Pseudoalteromonas piratica</name>
    <dbReference type="NCBI Taxonomy" id="1348114"/>
    <lineage>
        <taxon>Bacteria</taxon>
        <taxon>Pseudomonadati</taxon>
        <taxon>Pseudomonadota</taxon>
        <taxon>Gammaproteobacteria</taxon>
        <taxon>Alteromonadales</taxon>
        <taxon>Pseudoalteromonadaceae</taxon>
        <taxon>Pseudoalteromonas</taxon>
    </lineage>
</organism>
<dbReference type="HOGENOM" id="CLU_2411017_0_0_6"/>
<evidence type="ECO:0000313" key="1">
    <source>
        <dbReference type="EMBL" id="AIY65200.1"/>
    </source>
</evidence>
<dbReference type="EMBL" id="CP009888">
    <property type="protein sequence ID" value="AIY65200.1"/>
    <property type="molecule type" value="Genomic_DNA"/>
</dbReference>
<evidence type="ECO:0000313" key="2">
    <source>
        <dbReference type="Proteomes" id="UP000030341"/>
    </source>
</evidence>
<dbReference type="STRING" id="1348114.OM33_08530"/>
<protein>
    <submittedName>
        <fullName evidence="1">Uncharacterized protein</fullName>
    </submittedName>
</protein>
<sequence length="92" mass="10523">MPLEFVEKTLSKKKPEPLELWAENVRAFELYQSVADQWRIVSSMAGIFYTAIDNQSIQSAFEIFDIDKSIRQQLFFDIKHIAAGAAEVLNGK</sequence>
<dbReference type="RefSeq" id="WP_038640862.1">
    <property type="nucleotide sequence ID" value="NZ_CP009888.1"/>
</dbReference>
<dbReference type="Pfam" id="PF08809">
    <property type="entry name" value="DUF1799"/>
    <property type="match status" value="1"/>
</dbReference>
<dbReference type="KEGG" id="pseo:OM33_08530"/>
<proteinExistence type="predicted"/>
<reference evidence="1 2" key="1">
    <citation type="submission" date="2014-11" db="EMBL/GenBank/DDBJ databases">
        <title>Complete Genome Sequence of Pseudoalteromonas sp. Strain OCN003 Isolated from Kaneohe Bay, Oahu, Hawaii.</title>
        <authorList>
            <person name="Beurmann S."/>
            <person name="Videau P."/>
            <person name="Ushijima B."/>
            <person name="Smith A.M."/>
            <person name="Aeby G.S."/>
            <person name="Callahan S.M."/>
            <person name="Belcaid M."/>
        </authorList>
    </citation>
    <scope>NUCLEOTIDE SEQUENCE [LARGE SCALE GENOMIC DNA]</scope>
    <source>
        <strain evidence="1 2">OCN003</strain>
    </source>
</reference>
<dbReference type="InterPro" id="IPR014915">
    <property type="entry name" value="Phage_TLS_TfmB"/>
</dbReference>
<dbReference type="AlphaFoldDB" id="A0A0A7EEV8"/>
<name>A0A0A7EEV8_9GAMM</name>